<evidence type="ECO:0000313" key="2">
    <source>
        <dbReference type="Proteomes" id="UP001050975"/>
    </source>
</evidence>
<gene>
    <name evidence="1" type="ORF">MiSe_32060</name>
</gene>
<proteinExistence type="predicted"/>
<dbReference type="EMBL" id="BLAY01000045">
    <property type="protein sequence ID" value="GET38448.1"/>
    <property type="molecule type" value="Genomic_DNA"/>
</dbReference>
<evidence type="ECO:0000313" key="1">
    <source>
        <dbReference type="EMBL" id="GET38448.1"/>
    </source>
</evidence>
<sequence length="88" mass="9919">MTTDTNMPVVAIVNDLEALISEIDNNPELSPWVVRLILKSIKDKAKKMATEFPPRLTSVSETENSEVFSDLPFLSTTKVKVLQQRRCV</sequence>
<keyword evidence="2" id="KW-1185">Reference proteome</keyword>
<dbReference type="Proteomes" id="UP001050975">
    <property type="component" value="Unassembled WGS sequence"/>
</dbReference>
<organism evidence="1 2">
    <name type="scientific">Microseira wollei NIES-4236</name>
    <dbReference type="NCBI Taxonomy" id="2530354"/>
    <lineage>
        <taxon>Bacteria</taxon>
        <taxon>Bacillati</taxon>
        <taxon>Cyanobacteriota</taxon>
        <taxon>Cyanophyceae</taxon>
        <taxon>Oscillatoriophycideae</taxon>
        <taxon>Aerosakkonematales</taxon>
        <taxon>Aerosakkonemataceae</taxon>
        <taxon>Microseira</taxon>
    </lineage>
</organism>
<name>A0AAV3X8F6_9CYAN</name>
<dbReference type="RefSeq" id="WP_226582013.1">
    <property type="nucleotide sequence ID" value="NZ_BLAY01000045.1"/>
</dbReference>
<comment type="caution">
    <text evidence="1">The sequence shown here is derived from an EMBL/GenBank/DDBJ whole genome shotgun (WGS) entry which is preliminary data.</text>
</comment>
<dbReference type="AlphaFoldDB" id="A0AAV3X8F6"/>
<accession>A0AAV3X8F6</accession>
<reference evidence="1" key="1">
    <citation type="submission" date="2019-10" db="EMBL/GenBank/DDBJ databases">
        <title>Draft genome sequece of Microseira wollei NIES-4236.</title>
        <authorList>
            <person name="Yamaguchi H."/>
            <person name="Suzuki S."/>
            <person name="Kawachi M."/>
        </authorList>
    </citation>
    <scope>NUCLEOTIDE SEQUENCE</scope>
    <source>
        <strain evidence="1">NIES-4236</strain>
    </source>
</reference>
<protein>
    <submittedName>
        <fullName evidence="1">Uncharacterized protein</fullName>
    </submittedName>
</protein>